<name>A0A1H7DAM2_9FIRM</name>
<sequence>MSYTIEGFTDEISIIILEVNKEIIERKSGVLGDGNVYQLELIKSELEQIRQQAQTNTLPEKSKRFTAFSKYVVDEWEVDSPLGIKLCKLADKFKRKI</sequence>
<reference evidence="1 2" key="1">
    <citation type="submission" date="2016-10" db="EMBL/GenBank/DDBJ databases">
        <authorList>
            <person name="de Groot N.N."/>
        </authorList>
    </citation>
    <scope>NUCLEOTIDE SEQUENCE [LARGE SCALE GENOMIC DNA]</scope>
    <source>
        <strain evidence="1 2">DSM 2179</strain>
    </source>
</reference>
<evidence type="ECO:0000313" key="2">
    <source>
        <dbReference type="Proteomes" id="UP000199662"/>
    </source>
</evidence>
<keyword evidence="2" id="KW-1185">Reference proteome</keyword>
<dbReference type="RefSeq" id="WP_091836028.1">
    <property type="nucleotide sequence ID" value="NZ_FNZK01000037.1"/>
</dbReference>
<organism evidence="1 2">
    <name type="scientific">Propionispira arboris</name>
    <dbReference type="NCBI Taxonomy" id="84035"/>
    <lineage>
        <taxon>Bacteria</taxon>
        <taxon>Bacillati</taxon>
        <taxon>Bacillota</taxon>
        <taxon>Negativicutes</taxon>
        <taxon>Selenomonadales</taxon>
        <taxon>Selenomonadaceae</taxon>
        <taxon>Propionispira</taxon>
    </lineage>
</organism>
<evidence type="ECO:0000313" key="1">
    <source>
        <dbReference type="EMBL" id="SEJ97927.1"/>
    </source>
</evidence>
<protein>
    <submittedName>
        <fullName evidence="1">Uncharacterized protein</fullName>
    </submittedName>
</protein>
<dbReference type="STRING" id="84035.SAMN05660742_1375"/>
<dbReference type="EMBL" id="FNZK01000037">
    <property type="protein sequence ID" value="SEJ97927.1"/>
    <property type="molecule type" value="Genomic_DNA"/>
</dbReference>
<dbReference type="AlphaFoldDB" id="A0A1H7DAM2"/>
<proteinExistence type="predicted"/>
<accession>A0A1H7DAM2</accession>
<dbReference type="Proteomes" id="UP000199662">
    <property type="component" value="Unassembled WGS sequence"/>
</dbReference>
<gene>
    <name evidence="1" type="ORF">SAMN05660742_1375</name>
</gene>